<dbReference type="InterPro" id="IPR051315">
    <property type="entry name" value="Bact_Chemotaxis_CheA"/>
</dbReference>
<comment type="catalytic activity">
    <reaction evidence="1">
        <text>ATP + protein L-histidine = ADP + protein N-phospho-L-histidine.</text>
        <dbReference type="EC" id="2.7.13.3"/>
    </reaction>
</comment>
<dbReference type="EC" id="2.7.13.3" evidence="2"/>
<dbReference type="InterPro" id="IPR003594">
    <property type="entry name" value="HATPase_dom"/>
</dbReference>
<dbReference type="PRINTS" id="PR00344">
    <property type="entry name" value="BCTRLSENSOR"/>
</dbReference>
<dbReference type="Pfam" id="PF02895">
    <property type="entry name" value="H-kinase_dim"/>
    <property type="match status" value="1"/>
</dbReference>
<accession>A0ABR9UVZ9</accession>
<dbReference type="PANTHER" id="PTHR43395:SF1">
    <property type="entry name" value="CHEMOTAXIS PROTEIN CHEA"/>
    <property type="match status" value="1"/>
</dbReference>
<dbReference type="Pfam" id="PF01584">
    <property type="entry name" value="CheW"/>
    <property type="match status" value="1"/>
</dbReference>
<protein>
    <recommendedName>
        <fullName evidence="2">histidine kinase</fullName>
        <ecNumber evidence="2">2.7.13.3</ecNumber>
    </recommendedName>
</protein>
<evidence type="ECO:0000256" key="8">
    <source>
        <dbReference type="PROSITE-ProRule" id="PRU00169"/>
    </source>
</evidence>
<sequence>MAIDSDIRDQAYQFFIQEAPELLQVIETDLLTLREDRSTAKIHNMMRAAHSLKGGAASVGLDIIKTLAHSLEDIFKGLHNPELEIDVNVENLLLQAYDCLRLPLIEQLNTGEFDAEKAMVNAEPVFAQIEAQIGEYLKGSTEMPSSVELGVDIAASIFEVDVAQGIERLAQVLAYSQDQEIIEGEVRAQAEVFAGIAELLNLPGFGLIASTTLAALDAHPEAAVQIAQTAFADFQAARLAVLAGDRTQGGSPSLALTQFVKQSTQGTLDPTPTQSLQPALDISTASTAGSMLDDLFSSVPDPNFELEPTTPATIPLEVAAVSASSLDDIFGSFGEDSTRLNANIAADRTPTSTDSQSTEQVASQTNIAEVFAPAIADNSTVAKFSDTVVPEVVPVASQKTKIVTTQSSPPKQEVTTNSSPTAQLSVRVDLDRLERMNNLVGELAINRNSLSLQNEQLQSTIQELLRRFTKFQTMARQLRDLSDLMVVAPEHYARENSSRSGILPAQGAQKLISSSVASATASTLLPSLASFDSLEMDSYGEVYSLLQATLEDMVQLEETVGDVVLLAGQSSETIERQRQMLAHLRDDLMWARMLPLGEVLNRFPRMLRDLSRSYDKPVDLKLSGTGVLVDKAVLEKLYDPLLHLVRNAFDHGIEASDVRVEQGKPAQGKIEIRAYHQGNQTIIEVKDDGRGLNLERIRAKAAEMGLLSPEQVNTASTARLLDLIFEPGFSTAKQVSELSGRGVGLDVVRAQLRSLKGNVTVTSEPGQGSVFSLRIPLTLTIAKLLVCFVGTNAYALPSDSIAEILIPEANQVKYSSGYRFLHWQDRIIPIYRLSEVIRYSCPLPETVPNLNLEAVPTPEDWASPMLLLEQENNIVAVEVDRLVTEQELVIKPFGKAIAPPNYIYGCTILGNGSLIPVIDGAEMLASFAGNQTKTTPTEFPSDLSIIDTSDSVSNIVKKDTTLTVLVVDDSITLRQTLALTLQKARYRVLQARDGREAIEQLQQSVVQLVVCDVEMPNMNGFEFLSHRRQDPQMSKVPVVMLTSRSSDKHRQLAKHLGANNYFTKPYIEQEFIAAIKDTIQQNSSMLPTVK</sequence>
<organism evidence="13 14">
    <name type="scientific">Gloeocapsopsis crepidinum LEGE 06123</name>
    <dbReference type="NCBI Taxonomy" id="588587"/>
    <lineage>
        <taxon>Bacteria</taxon>
        <taxon>Bacillati</taxon>
        <taxon>Cyanobacteriota</taxon>
        <taxon>Cyanophyceae</taxon>
        <taxon>Oscillatoriophycideae</taxon>
        <taxon>Chroococcales</taxon>
        <taxon>Chroococcaceae</taxon>
        <taxon>Gloeocapsopsis</taxon>
    </lineage>
</organism>
<dbReference type="SMART" id="SM00260">
    <property type="entry name" value="CheW"/>
    <property type="match status" value="1"/>
</dbReference>
<keyword evidence="6" id="KW-0902">Two-component regulatory system</keyword>
<dbReference type="SUPFAM" id="SSF55874">
    <property type="entry name" value="ATPase domain of HSP90 chaperone/DNA topoisomerase II/histidine kinase"/>
    <property type="match status" value="1"/>
</dbReference>
<dbReference type="CDD" id="cd16916">
    <property type="entry name" value="HATPase_CheA-like"/>
    <property type="match status" value="1"/>
</dbReference>
<dbReference type="RefSeq" id="WP_193933657.1">
    <property type="nucleotide sequence ID" value="NZ_CAWPMZ010000084.1"/>
</dbReference>
<dbReference type="InterPro" id="IPR002545">
    <property type="entry name" value="CheW-lke_dom"/>
</dbReference>
<evidence type="ECO:0000259" key="12">
    <source>
        <dbReference type="PROSITE" id="PS50894"/>
    </source>
</evidence>
<name>A0ABR9UVZ9_9CHRO</name>
<feature type="domain" description="Response regulatory" evidence="10">
    <location>
        <begin position="963"/>
        <end position="1079"/>
    </location>
</feature>
<keyword evidence="4" id="KW-0808">Transferase</keyword>
<feature type="domain" description="Histidine kinase" evidence="9">
    <location>
        <begin position="572"/>
        <end position="779"/>
    </location>
</feature>
<dbReference type="Gene3D" id="1.10.287.560">
    <property type="entry name" value="Histidine kinase CheA-like, homodimeric domain"/>
    <property type="match status" value="1"/>
</dbReference>
<dbReference type="GO" id="GO:0016301">
    <property type="term" value="F:kinase activity"/>
    <property type="evidence" value="ECO:0007669"/>
    <property type="project" value="UniProtKB-KW"/>
</dbReference>
<dbReference type="SUPFAM" id="SSF50341">
    <property type="entry name" value="CheW-like"/>
    <property type="match status" value="1"/>
</dbReference>
<evidence type="ECO:0000259" key="11">
    <source>
        <dbReference type="PROSITE" id="PS50851"/>
    </source>
</evidence>
<keyword evidence="3 8" id="KW-0597">Phosphoprotein</keyword>
<proteinExistence type="predicted"/>
<dbReference type="Pfam" id="PF02518">
    <property type="entry name" value="HATPase_c"/>
    <property type="match status" value="1"/>
</dbReference>
<evidence type="ECO:0000256" key="1">
    <source>
        <dbReference type="ARBA" id="ARBA00000085"/>
    </source>
</evidence>
<dbReference type="InterPro" id="IPR004105">
    <property type="entry name" value="CheA-like_dim"/>
</dbReference>
<dbReference type="EMBL" id="JADEWN010000049">
    <property type="protein sequence ID" value="MBE9192215.1"/>
    <property type="molecule type" value="Genomic_DNA"/>
</dbReference>
<dbReference type="Pfam" id="PF00072">
    <property type="entry name" value="Response_reg"/>
    <property type="match status" value="1"/>
</dbReference>
<comment type="caution">
    <text evidence="13">The sequence shown here is derived from an EMBL/GenBank/DDBJ whole genome shotgun (WGS) entry which is preliminary data.</text>
</comment>
<feature type="modified residue" description="Phosphohistidine" evidence="7">
    <location>
        <position position="50"/>
    </location>
</feature>
<evidence type="ECO:0000313" key="14">
    <source>
        <dbReference type="Proteomes" id="UP000651156"/>
    </source>
</evidence>
<dbReference type="InterPro" id="IPR036097">
    <property type="entry name" value="HisK_dim/P_sf"/>
</dbReference>
<evidence type="ECO:0000256" key="2">
    <source>
        <dbReference type="ARBA" id="ARBA00012438"/>
    </source>
</evidence>
<evidence type="ECO:0000256" key="6">
    <source>
        <dbReference type="ARBA" id="ARBA00023012"/>
    </source>
</evidence>
<dbReference type="Pfam" id="PF01627">
    <property type="entry name" value="Hpt"/>
    <property type="match status" value="1"/>
</dbReference>
<dbReference type="InterPro" id="IPR036641">
    <property type="entry name" value="HPT_dom_sf"/>
</dbReference>
<dbReference type="SMART" id="SM00387">
    <property type="entry name" value="HATPase_c"/>
    <property type="match status" value="1"/>
</dbReference>
<dbReference type="SMART" id="SM00073">
    <property type="entry name" value="HPT"/>
    <property type="match status" value="1"/>
</dbReference>
<dbReference type="Proteomes" id="UP000651156">
    <property type="component" value="Unassembled WGS sequence"/>
</dbReference>
<feature type="domain" description="CheW-like" evidence="11">
    <location>
        <begin position="781"/>
        <end position="929"/>
    </location>
</feature>
<dbReference type="PROSITE" id="PS50109">
    <property type="entry name" value="HIS_KIN"/>
    <property type="match status" value="1"/>
</dbReference>
<dbReference type="InterPro" id="IPR008207">
    <property type="entry name" value="Sig_transdc_His_kin_Hpt_dom"/>
</dbReference>
<dbReference type="CDD" id="cd00088">
    <property type="entry name" value="HPT"/>
    <property type="match status" value="1"/>
</dbReference>
<dbReference type="PANTHER" id="PTHR43395">
    <property type="entry name" value="SENSOR HISTIDINE KINASE CHEA"/>
    <property type="match status" value="1"/>
</dbReference>
<dbReference type="SUPFAM" id="SSF52172">
    <property type="entry name" value="CheY-like"/>
    <property type="match status" value="1"/>
</dbReference>
<evidence type="ECO:0000256" key="5">
    <source>
        <dbReference type="ARBA" id="ARBA00022777"/>
    </source>
</evidence>
<keyword evidence="14" id="KW-1185">Reference proteome</keyword>
<dbReference type="InterPro" id="IPR011006">
    <property type="entry name" value="CheY-like_superfamily"/>
</dbReference>
<evidence type="ECO:0000259" key="9">
    <source>
        <dbReference type="PROSITE" id="PS50109"/>
    </source>
</evidence>
<dbReference type="SUPFAM" id="SSF47226">
    <property type="entry name" value="Histidine-containing phosphotransfer domain, HPT domain"/>
    <property type="match status" value="1"/>
</dbReference>
<dbReference type="PROSITE" id="PS50851">
    <property type="entry name" value="CHEW"/>
    <property type="match status" value="1"/>
</dbReference>
<evidence type="ECO:0000256" key="4">
    <source>
        <dbReference type="ARBA" id="ARBA00022679"/>
    </source>
</evidence>
<dbReference type="SMART" id="SM00448">
    <property type="entry name" value="REC"/>
    <property type="match status" value="1"/>
</dbReference>
<dbReference type="SUPFAM" id="SSF47384">
    <property type="entry name" value="Homodimeric domain of signal transducing histidine kinase"/>
    <property type="match status" value="1"/>
</dbReference>
<evidence type="ECO:0000256" key="7">
    <source>
        <dbReference type="PROSITE-ProRule" id="PRU00110"/>
    </source>
</evidence>
<dbReference type="InterPro" id="IPR036061">
    <property type="entry name" value="CheW-like_dom_sf"/>
</dbReference>
<reference evidence="13 14" key="1">
    <citation type="submission" date="2020-10" db="EMBL/GenBank/DDBJ databases">
        <authorList>
            <person name="Castelo-Branco R."/>
            <person name="Eusebio N."/>
            <person name="Adriana R."/>
            <person name="Vieira A."/>
            <person name="Brugerolle De Fraissinette N."/>
            <person name="Rezende De Castro R."/>
            <person name="Schneider M.P."/>
            <person name="Vasconcelos V."/>
            <person name="Leao P.N."/>
        </authorList>
    </citation>
    <scope>NUCLEOTIDE SEQUENCE [LARGE SCALE GENOMIC DNA]</scope>
    <source>
        <strain evidence="13 14">LEGE 06123</strain>
    </source>
</reference>
<dbReference type="Gene3D" id="1.20.120.160">
    <property type="entry name" value="HPT domain"/>
    <property type="match status" value="1"/>
</dbReference>
<gene>
    <name evidence="13" type="ORF">IQ230_18015</name>
</gene>
<dbReference type="PROSITE" id="PS50894">
    <property type="entry name" value="HPT"/>
    <property type="match status" value="1"/>
</dbReference>
<evidence type="ECO:0000259" key="10">
    <source>
        <dbReference type="PROSITE" id="PS50110"/>
    </source>
</evidence>
<evidence type="ECO:0000256" key="3">
    <source>
        <dbReference type="ARBA" id="ARBA00022553"/>
    </source>
</evidence>
<feature type="modified residue" description="4-aspartylphosphate" evidence="8">
    <location>
        <position position="1012"/>
    </location>
</feature>
<dbReference type="PROSITE" id="PS50110">
    <property type="entry name" value="RESPONSE_REGULATORY"/>
    <property type="match status" value="1"/>
</dbReference>
<keyword evidence="5 13" id="KW-0418">Kinase</keyword>
<dbReference type="Gene3D" id="2.30.30.40">
    <property type="entry name" value="SH3 Domains"/>
    <property type="match status" value="1"/>
</dbReference>
<dbReference type="InterPro" id="IPR005467">
    <property type="entry name" value="His_kinase_dom"/>
</dbReference>
<evidence type="ECO:0000313" key="13">
    <source>
        <dbReference type="EMBL" id="MBE9192215.1"/>
    </source>
</evidence>
<dbReference type="SMART" id="SM01231">
    <property type="entry name" value="H-kinase_dim"/>
    <property type="match status" value="1"/>
</dbReference>
<dbReference type="InterPro" id="IPR036890">
    <property type="entry name" value="HATPase_C_sf"/>
</dbReference>
<dbReference type="Gene3D" id="3.40.50.2300">
    <property type="match status" value="1"/>
</dbReference>
<dbReference type="InterPro" id="IPR001789">
    <property type="entry name" value="Sig_transdc_resp-reg_receiver"/>
</dbReference>
<dbReference type="InterPro" id="IPR004358">
    <property type="entry name" value="Sig_transdc_His_kin-like_C"/>
</dbReference>
<dbReference type="Gene3D" id="3.30.565.10">
    <property type="entry name" value="Histidine kinase-like ATPase, C-terminal domain"/>
    <property type="match status" value="1"/>
</dbReference>
<feature type="domain" description="HPt" evidence="12">
    <location>
        <begin position="4"/>
        <end position="111"/>
    </location>
</feature>
<dbReference type="InterPro" id="IPR037006">
    <property type="entry name" value="CheA-like_homodim_sf"/>
</dbReference>